<feature type="transmembrane region" description="Helical" evidence="2">
    <location>
        <begin position="79"/>
        <end position="102"/>
    </location>
</feature>
<protein>
    <submittedName>
        <fullName evidence="3">Uncharacterized protein</fullName>
    </submittedName>
</protein>
<evidence type="ECO:0000313" key="4">
    <source>
        <dbReference type="Proteomes" id="UP000037122"/>
    </source>
</evidence>
<feature type="transmembrane region" description="Helical" evidence="2">
    <location>
        <begin position="362"/>
        <end position="382"/>
    </location>
</feature>
<proteinExistence type="predicted"/>
<dbReference type="VEuPathDB" id="FungiDB:CJI97_001875"/>
<dbReference type="AlphaFoldDB" id="A0A0L0NU20"/>
<dbReference type="PANTHER" id="PTHR35184">
    <property type="entry name" value="YALI0C10208P"/>
    <property type="match status" value="1"/>
</dbReference>
<feature type="transmembrane region" description="Helical" evidence="2">
    <location>
        <begin position="225"/>
        <end position="248"/>
    </location>
</feature>
<dbReference type="Pfam" id="PF11309">
    <property type="entry name" value="DUF3112"/>
    <property type="match status" value="1"/>
</dbReference>
<feature type="transmembrane region" description="Helical" evidence="2">
    <location>
        <begin position="148"/>
        <end position="169"/>
    </location>
</feature>
<dbReference type="EMBL" id="LGST01000041">
    <property type="protein sequence ID" value="KND97508.1"/>
    <property type="molecule type" value="Genomic_DNA"/>
</dbReference>
<accession>A0A0L0NU20</accession>
<evidence type="ECO:0000313" key="3">
    <source>
        <dbReference type="EMBL" id="KND97508.1"/>
    </source>
</evidence>
<dbReference type="VEuPathDB" id="FungiDB:CJJ09_005425"/>
<dbReference type="VEuPathDB" id="FungiDB:CJI96_0004833"/>
<keyword evidence="2" id="KW-0812">Transmembrane</keyword>
<comment type="caution">
    <text evidence="3">The sequence shown here is derived from an EMBL/GenBank/DDBJ whole genome shotgun (WGS) entry which is preliminary data.</text>
</comment>
<dbReference type="VEuPathDB" id="FungiDB:QG37_05898"/>
<keyword evidence="2" id="KW-0472">Membrane</keyword>
<reference evidence="4" key="1">
    <citation type="journal article" date="2015" name="BMC Genomics">
        <title>Draft genome of a commonly misdiagnosed multidrug resistant pathogen Candida auris.</title>
        <authorList>
            <person name="Chatterjee S."/>
            <person name="Alampalli S.V."/>
            <person name="Nageshan R.K."/>
            <person name="Chettiar S.T."/>
            <person name="Joshi S."/>
            <person name="Tatu U.S."/>
        </authorList>
    </citation>
    <scope>NUCLEOTIDE SEQUENCE [LARGE SCALE GENOMIC DNA]</scope>
    <source>
        <strain evidence="4">6684</strain>
    </source>
</reference>
<sequence>MPPDEFATDPSDFSKFTMVEGTFMVFRYFLNHPASGTGIMPLIVYTRNLIGHEISPQLMKFAIAAQMNLFGGFPRERDIVPSAIMVGLFCVLAIAHTLVFALNYSRGHYFWISIIWSWNCVLRILGFALRIVWVKNVPNVPAALTSELFLILPSVILVTFNLILAQRIFTWRHPVGGSRRLFWGVMLTLYGVVLLVIAMTIPAAFVPFIHFLSILAYELWKQVNMVSSVLIILYSLTSISLLGLAYFFQPTRKDENLYTYQPWWIESFSPFYFVKKNAAREAEETFMKRNSNHRHAIRVIAATHHHYNMVEGLTNQRGVLKHNKSLLIVSVSTILIFVGAVFRSITIFQNKRNYDSSWVCDYRLLIVIYGGFEAFINVLYLVGRVDLRFYRPDRLPAKVRAIITAEQTFFNSPVTSEDEDDDAISSESDGYSKTDSFSDQGSFEFIETAIPSESVSDKHVLTKNEFERGVDDLRSDSSSTVSDFQF</sequence>
<dbReference type="VEuPathDB" id="FungiDB:CJJ07_004313"/>
<feature type="transmembrane region" description="Helical" evidence="2">
    <location>
        <begin position="181"/>
        <end position="205"/>
    </location>
</feature>
<dbReference type="VEuPathDB" id="FungiDB:B9J08_002332"/>
<feature type="transmembrane region" description="Helical" evidence="2">
    <location>
        <begin position="325"/>
        <end position="342"/>
    </location>
</feature>
<feature type="transmembrane region" description="Helical" evidence="2">
    <location>
        <begin position="109"/>
        <end position="133"/>
    </location>
</feature>
<evidence type="ECO:0000256" key="1">
    <source>
        <dbReference type="SAM" id="MobiDB-lite"/>
    </source>
</evidence>
<name>A0A0L0NU20_CANAR</name>
<dbReference type="InterPro" id="IPR021460">
    <property type="entry name" value="DUF3112"/>
</dbReference>
<dbReference type="Proteomes" id="UP000037122">
    <property type="component" value="Unassembled WGS sequence"/>
</dbReference>
<evidence type="ECO:0000256" key="2">
    <source>
        <dbReference type="SAM" id="Phobius"/>
    </source>
</evidence>
<gene>
    <name evidence="3" type="ORF">QG37_05898</name>
</gene>
<dbReference type="PANTHER" id="PTHR35184:SF1">
    <property type="entry name" value="INTEGRAL MEMBRANE PROTEIN"/>
    <property type="match status" value="1"/>
</dbReference>
<feature type="region of interest" description="Disordered" evidence="1">
    <location>
        <begin position="413"/>
        <end position="438"/>
    </location>
</feature>
<organism evidence="3 4">
    <name type="scientific">Candidozyma auris</name>
    <name type="common">Yeast</name>
    <name type="synonym">Candida auris</name>
    <dbReference type="NCBI Taxonomy" id="498019"/>
    <lineage>
        <taxon>Eukaryota</taxon>
        <taxon>Fungi</taxon>
        <taxon>Dikarya</taxon>
        <taxon>Ascomycota</taxon>
        <taxon>Saccharomycotina</taxon>
        <taxon>Pichiomycetes</taxon>
        <taxon>Metschnikowiaceae</taxon>
        <taxon>Candidozyma</taxon>
    </lineage>
</organism>
<keyword evidence="2" id="KW-1133">Transmembrane helix</keyword>